<feature type="transmembrane region" description="Helical" evidence="1">
    <location>
        <begin position="122"/>
        <end position="145"/>
    </location>
</feature>
<keyword evidence="3" id="KW-1185">Reference proteome</keyword>
<dbReference type="Proteomes" id="UP000249616">
    <property type="component" value="Plasmid unnamed1"/>
</dbReference>
<evidence type="ECO:0000256" key="1">
    <source>
        <dbReference type="SAM" id="Phobius"/>
    </source>
</evidence>
<proteinExistence type="predicted"/>
<evidence type="ECO:0000313" key="3">
    <source>
        <dbReference type="Proteomes" id="UP000249616"/>
    </source>
</evidence>
<name>A0A2Z4JEC2_9ACTN</name>
<organism evidence="2 3">
    <name type="scientific">Streptomyces cadmiisoli</name>
    <dbReference type="NCBI Taxonomy" id="2184053"/>
    <lineage>
        <taxon>Bacteria</taxon>
        <taxon>Bacillati</taxon>
        <taxon>Actinomycetota</taxon>
        <taxon>Actinomycetes</taxon>
        <taxon>Kitasatosporales</taxon>
        <taxon>Streptomycetaceae</taxon>
        <taxon>Streptomyces</taxon>
        <taxon>Streptomyces aurantiacus group</taxon>
    </lineage>
</organism>
<keyword evidence="1" id="KW-1133">Transmembrane helix</keyword>
<sequence length="192" mass="20314">MDMLGFVAAPLFVGAALATIGVLGADADKFRWPALSMLMLPLAAIALAASIQLALRGRRFLYSGDEVRALVAPLAPRSQESDHGPDGPDERDYLDAETAEFTAELQATDFELWLTMSNRAAWAYQTGLVLLGLGLASILVPLAGASTADTVLRWIAVGAVVCALVVHAALVIRRVITMPNVDLVAAMIHHGP</sequence>
<reference evidence="3" key="1">
    <citation type="submission" date="2018-06" db="EMBL/GenBank/DDBJ databases">
        <authorList>
            <person name="Li K."/>
        </authorList>
    </citation>
    <scope>NUCLEOTIDE SEQUENCE [LARGE SCALE GENOMIC DNA]</scope>
    <source>
        <strain evidence="3">ZFG47</strain>
        <plasmid evidence="3">unnamed1</plasmid>
    </source>
</reference>
<dbReference type="RefSeq" id="WP_112443218.1">
    <property type="nucleotide sequence ID" value="NZ_CP030074.1"/>
</dbReference>
<evidence type="ECO:0000313" key="2">
    <source>
        <dbReference type="EMBL" id="AWW43406.1"/>
    </source>
</evidence>
<gene>
    <name evidence="2" type="ORF">DN051_43365</name>
</gene>
<keyword evidence="2" id="KW-0614">Plasmid</keyword>
<keyword evidence="1" id="KW-0812">Transmembrane</keyword>
<feature type="transmembrane region" description="Helical" evidence="1">
    <location>
        <begin position="34"/>
        <end position="55"/>
    </location>
</feature>
<dbReference type="EMBL" id="CP030074">
    <property type="protein sequence ID" value="AWW43406.1"/>
    <property type="molecule type" value="Genomic_DNA"/>
</dbReference>
<keyword evidence="1" id="KW-0472">Membrane</keyword>
<accession>A0A2Z4JEC2</accession>
<geneLocation type="plasmid" evidence="2 3">
    <name>unnamed1</name>
</geneLocation>
<dbReference type="AlphaFoldDB" id="A0A2Z4JEC2"/>
<protein>
    <submittedName>
        <fullName evidence="2">Uncharacterized protein</fullName>
    </submittedName>
</protein>
<feature type="transmembrane region" description="Helical" evidence="1">
    <location>
        <begin position="151"/>
        <end position="172"/>
    </location>
</feature>
<dbReference type="KEGG" id="scad:DN051_43365"/>